<name>A0A6V7NY66_ANACO</name>
<evidence type="ECO:0000313" key="3">
    <source>
        <dbReference type="EMBL" id="CAD1823428.1"/>
    </source>
</evidence>
<feature type="domain" description="CCHC-type" evidence="2">
    <location>
        <begin position="200"/>
        <end position="216"/>
    </location>
</feature>
<proteinExistence type="predicted"/>
<reference evidence="3" key="1">
    <citation type="submission" date="2020-07" db="EMBL/GenBank/DDBJ databases">
        <authorList>
            <person name="Lin J."/>
        </authorList>
    </citation>
    <scope>NUCLEOTIDE SEQUENCE</scope>
</reference>
<gene>
    <name evidence="3" type="ORF">CB5_LOCUS6639</name>
</gene>
<feature type="region of interest" description="Disordered" evidence="1">
    <location>
        <begin position="534"/>
        <end position="571"/>
    </location>
</feature>
<feature type="region of interest" description="Disordered" evidence="1">
    <location>
        <begin position="763"/>
        <end position="784"/>
    </location>
</feature>
<dbReference type="SUPFAM" id="SSF57756">
    <property type="entry name" value="Retrovirus zinc finger-like domains"/>
    <property type="match status" value="1"/>
</dbReference>
<feature type="region of interest" description="Disordered" evidence="1">
    <location>
        <begin position="23"/>
        <end position="61"/>
    </location>
</feature>
<evidence type="ECO:0000256" key="1">
    <source>
        <dbReference type="SAM" id="MobiDB-lite"/>
    </source>
</evidence>
<dbReference type="GO" id="GO:0008270">
    <property type="term" value="F:zinc ion binding"/>
    <property type="evidence" value="ECO:0007669"/>
    <property type="project" value="InterPro"/>
</dbReference>
<feature type="region of interest" description="Disordered" evidence="1">
    <location>
        <begin position="691"/>
        <end position="748"/>
    </location>
</feature>
<dbReference type="GO" id="GO:0003676">
    <property type="term" value="F:nucleic acid binding"/>
    <property type="evidence" value="ECO:0007669"/>
    <property type="project" value="InterPro"/>
</dbReference>
<feature type="compositionally biased region" description="Low complexity" evidence="1">
    <location>
        <begin position="622"/>
        <end position="631"/>
    </location>
</feature>
<dbReference type="AlphaFoldDB" id="A0A6V7NY66"/>
<feature type="region of interest" description="Disordered" evidence="1">
    <location>
        <begin position="459"/>
        <end position="502"/>
    </location>
</feature>
<dbReference type="InterPro" id="IPR036875">
    <property type="entry name" value="Znf_CCHC_sf"/>
</dbReference>
<dbReference type="SMART" id="SM00343">
    <property type="entry name" value="ZnF_C2HC"/>
    <property type="match status" value="2"/>
</dbReference>
<feature type="compositionally biased region" description="Basic and acidic residues" evidence="1">
    <location>
        <begin position="557"/>
        <end position="566"/>
    </location>
</feature>
<dbReference type="EMBL" id="LR862143">
    <property type="protein sequence ID" value="CAD1823428.1"/>
    <property type="molecule type" value="Genomic_DNA"/>
</dbReference>
<feature type="domain" description="CCHC-type" evidence="2">
    <location>
        <begin position="181"/>
        <end position="197"/>
    </location>
</feature>
<protein>
    <recommendedName>
        <fullName evidence="2">CCHC-type domain-containing protein</fullName>
    </recommendedName>
</protein>
<dbReference type="InterPro" id="IPR001878">
    <property type="entry name" value="Znf_CCHC"/>
</dbReference>
<feature type="region of interest" description="Disordered" evidence="1">
    <location>
        <begin position="78"/>
        <end position="100"/>
    </location>
</feature>
<organism evidence="3">
    <name type="scientific">Ananas comosus var. bracteatus</name>
    <name type="common">red pineapple</name>
    <dbReference type="NCBI Taxonomy" id="296719"/>
    <lineage>
        <taxon>Eukaryota</taxon>
        <taxon>Viridiplantae</taxon>
        <taxon>Streptophyta</taxon>
        <taxon>Embryophyta</taxon>
        <taxon>Tracheophyta</taxon>
        <taxon>Spermatophyta</taxon>
        <taxon>Magnoliopsida</taxon>
        <taxon>Liliopsida</taxon>
        <taxon>Poales</taxon>
        <taxon>Bromeliaceae</taxon>
        <taxon>Bromelioideae</taxon>
        <taxon>Ananas</taxon>
    </lineage>
</organism>
<feature type="compositionally biased region" description="Basic and acidic residues" evidence="1">
    <location>
        <begin position="462"/>
        <end position="477"/>
    </location>
</feature>
<feature type="compositionally biased region" description="Polar residues" evidence="1">
    <location>
        <begin position="599"/>
        <end position="612"/>
    </location>
</feature>
<evidence type="ECO:0000259" key="2">
    <source>
        <dbReference type="SMART" id="SM00343"/>
    </source>
</evidence>
<accession>A0A6V7NY66</accession>
<feature type="region of interest" description="Disordered" evidence="1">
    <location>
        <begin position="587"/>
        <end position="648"/>
    </location>
</feature>
<feature type="compositionally biased region" description="Polar residues" evidence="1">
    <location>
        <begin position="729"/>
        <end position="739"/>
    </location>
</feature>
<sequence>MEAPPQLLHCGVDPFRRSSALDLRALRGKLRPTRSSQGPRDGDSASSPSPPSRSPVAPGPLLVSPSMELLIASPHTALHHPLRPSGPLSRTAFHHPPRARGPLPYPSLHHHRHPTSLPGVHNASYSGSRVQPGFSFKEAILAPHHTTSGSAPRSTPIPPISDPALPLHPPKFLLNTSLKGRCFRCFERRHRAARCREPRRCLLCMRIGHPASSCKFQRLPMRRALEPGPSSNRPSTIASFLPSRLPPPGHPSLVGRVALVETRGQINSNVKEILSRGLAARFGGSGRDYLVANFQASTMAVFFPSWLARGSAVGRSPLRFEGIDFFLSKWVEAGEMERGHLAHKAWIRLHNWPILCWNEEDIKAAVSGFGELWAVDPLSEQMADVSFSQACVRCQNVHSIPEDMILTVDDRRFRIPIEIESWEQANPILFSEELDDHLGIVSIETQNAFLRQTGFNAYPASRTDRSRTDRSRTDRRSSLKHRRLVLDGQPAPGERPPPGPPVLCSETQVVLPTSSCQSASLTAPCLGSKEEGKAALGPTLTNPGPSELGVSLNSDSRPNELPHPQHEPTFLGGLINAALGSPWADSSPVGPNFHLDGQPSDSPTPGLSSPHSGSPILRHPPSLDSSLSSLDTQPVLRAGPMGANRFAPAKLFPSRRSLRLAAKCRGSKKSSLQRAQEIMCKKIKMVRFAAKNVRPPSSRSATPLPADDSASEPPVPESESAPPFPHEPSNGTTLTTSSAKDPAFPLTPEEIHQILATCGVLNNDARSPKTAGIASEVGEHSGGV</sequence>
<dbReference type="Gene3D" id="4.10.60.10">
    <property type="entry name" value="Zinc finger, CCHC-type"/>
    <property type="match status" value="1"/>
</dbReference>